<dbReference type="GO" id="GO:0016791">
    <property type="term" value="F:phosphatase activity"/>
    <property type="evidence" value="ECO:0007669"/>
    <property type="project" value="TreeGrafter"/>
</dbReference>
<dbReference type="KEGG" id="rcr:NCTC10994_00746"/>
<dbReference type="SUPFAM" id="SSF55785">
    <property type="entry name" value="PYP-like sensor domain (PAS domain)"/>
    <property type="match status" value="1"/>
</dbReference>
<evidence type="ECO:0000313" key="5">
    <source>
        <dbReference type="EMBL" id="SQI29020.1"/>
    </source>
</evidence>
<evidence type="ECO:0000256" key="2">
    <source>
        <dbReference type="SAM" id="Coils"/>
    </source>
</evidence>
<dbReference type="AlphaFoldDB" id="A0A2X4U8F1"/>
<feature type="coiled-coil region" evidence="2">
    <location>
        <begin position="152"/>
        <end position="179"/>
    </location>
</feature>
<dbReference type="PANTHER" id="PTHR43156">
    <property type="entry name" value="STAGE II SPORULATION PROTEIN E-RELATED"/>
    <property type="match status" value="1"/>
</dbReference>
<dbReference type="STRING" id="1219011.GCA_001895045_00466"/>
<dbReference type="PANTHER" id="PTHR43156:SF2">
    <property type="entry name" value="STAGE II SPORULATION PROTEIN E"/>
    <property type="match status" value="1"/>
</dbReference>
<evidence type="ECO:0000259" key="4">
    <source>
        <dbReference type="PROSITE" id="PS50112"/>
    </source>
</evidence>
<protein>
    <submittedName>
        <fullName evidence="5">Two component system response regulator</fullName>
        <ecNumber evidence="5">3.1.3.3</ecNumber>
    </submittedName>
</protein>
<dbReference type="InterPro" id="IPR000014">
    <property type="entry name" value="PAS"/>
</dbReference>
<dbReference type="InterPro" id="IPR036457">
    <property type="entry name" value="PPM-type-like_dom_sf"/>
</dbReference>
<evidence type="ECO:0000256" key="3">
    <source>
        <dbReference type="SAM" id="MobiDB-lite"/>
    </source>
</evidence>
<dbReference type="Gene3D" id="3.30.450.20">
    <property type="entry name" value="PAS domain"/>
    <property type="match status" value="1"/>
</dbReference>
<feature type="compositionally biased region" description="Basic and acidic residues" evidence="3">
    <location>
        <begin position="10"/>
        <end position="23"/>
    </location>
</feature>
<evidence type="ECO:0000313" key="6">
    <source>
        <dbReference type="Proteomes" id="UP000249091"/>
    </source>
</evidence>
<dbReference type="SMART" id="SM00091">
    <property type="entry name" value="PAS"/>
    <property type="match status" value="1"/>
</dbReference>
<dbReference type="EMBL" id="LS483468">
    <property type="protein sequence ID" value="SQI29020.1"/>
    <property type="molecule type" value="Genomic_DNA"/>
</dbReference>
<feature type="domain" description="PAS" evidence="4">
    <location>
        <begin position="34"/>
        <end position="86"/>
    </location>
</feature>
<dbReference type="Proteomes" id="UP000249091">
    <property type="component" value="Chromosome 1"/>
</dbReference>
<dbReference type="EC" id="3.1.3.3" evidence="5"/>
<dbReference type="InterPro" id="IPR052016">
    <property type="entry name" value="Bact_Sigma-Reg"/>
</dbReference>
<reference evidence="5 6" key="1">
    <citation type="submission" date="2018-06" db="EMBL/GenBank/DDBJ databases">
        <authorList>
            <consortium name="Pathogen Informatics"/>
            <person name="Doyle S."/>
        </authorList>
    </citation>
    <scope>NUCLEOTIDE SEQUENCE [LARGE SCALE GENOMIC DNA]</scope>
    <source>
        <strain evidence="5 6">NCTC10994</strain>
    </source>
</reference>
<organism evidence="5 6">
    <name type="scientific">Rhodococcus coprophilus</name>
    <dbReference type="NCBI Taxonomy" id="38310"/>
    <lineage>
        <taxon>Bacteria</taxon>
        <taxon>Bacillati</taxon>
        <taxon>Actinomycetota</taxon>
        <taxon>Actinomycetes</taxon>
        <taxon>Mycobacteriales</taxon>
        <taxon>Nocardiaceae</taxon>
        <taxon>Rhodococcus</taxon>
    </lineage>
</organism>
<keyword evidence="1 5" id="KW-0378">Hydrolase</keyword>
<dbReference type="NCBIfam" id="TIGR00229">
    <property type="entry name" value="sensory_box"/>
    <property type="match status" value="1"/>
</dbReference>
<dbReference type="InterPro" id="IPR001932">
    <property type="entry name" value="PPM-type_phosphatase-like_dom"/>
</dbReference>
<evidence type="ECO:0000256" key="1">
    <source>
        <dbReference type="ARBA" id="ARBA00022801"/>
    </source>
</evidence>
<name>A0A2X4U8F1_9NOCA</name>
<proteinExistence type="predicted"/>
<keyword evidence="6" id="KW-1185">Reference proteome</keyword>
<dbReference type="InterPro" id="IPR035965">
    <property type="entry name" value="PAS-like_dom_sf"/>
</dbReference>
<sequence>MTTPPEPDDPLARRDPQEGRPSEDPLPATLEETFAESAESLYENAPCGYMTTLPDGRIVKINTTLLGWLGYPREDLVGRRYFSDLLSVGGRIYHETHFAPLLLLHGEIGGIALELKTASGSRLPVLVTSNLERDSSGRPVLVRTTLFDARERRAYEVELLRARREADKERERLQRITAVLQTTLLPPALPEVAGLDVAAHYHIASPDEVGGDFYDLFPLGADSWGLYLGDVCGKGARAAVATSMVRYTLRAAAVHDPDPVTVLTTLNTAFLQERRLGTHDGETRAPFCTIVFGTIAPAAQTGSFVVSLATGGHPPAVLMRAGGTADYLPTAGGHPVGLLDDPRFVTAQVRLDPGDTLLFYTDGLTEARVPDTVRDRFGEESLLASLRRGAPATAGHAVAAMRELLGELGPGVQDDVAAMAIHAPRPRSAAT</sequence>
<feature type="region of interest" description="Disordered" evidence="3">
    <location>
        <begin position="1"/>
        <end position="28"/>
    </location>
</feature>
<keyword evidence="2" id="KW-0175">Coiled coil</keyword>
<dbReference type="CDD" id="cd00130">
    <property type="entry name" value="PAS"/>
    <property type="match status" value="1"/>
</dbReference>
<dbReference type="Pfam" id="PF07228">
    <property type="entry name" value="SpoIIE"/>
    <property type="match status" value="1"/>
</dbReference>
<dbReference type="SUPFAM" id="SSF81606">
    <property type="entry name" value="PP2C-like"/>
    <property type="match status" value="1"/>
</dbReference>
<gene>
    <name evidence="5" type="primary">rsbP</name>
    <name evidence="5" type="ORF">NCTC10994_00746</name>
</gene>
<accession>A0A2X4U8F1</accession>
<dbReference type="SMART" id="SM00331">
    <property type="entry name" value="PP2C_SIG"/>
    <property type="match status" value="1"/>
</dbReference>
<dbReference type="Gene3D" id="3.60.40.10">
    <property type="entry name" value="PPM-type phosphatase domain"/>
    <property type="match status" value="1"/>
</dbReference>
<dbReference type="Pfam" id="PF13426">
    <property type="entry name" value="PAS_9"/>
    <property type="match status" value="1"/>
</dbReference>
<dbReference type="PROSITE" id="PS50112">
    <property type="entry name" value="PAS"/>
    <property type="match status" value="1"/>
</dbReference>